<proteinExistence type="predicted"/>
<dbReference type="AlphaFoldDB" id="A0A9N9V0Q1"/>
<gene>
    <name evidence="2" type="ORF">CRHIZ90672A_00011600</name>
</gene>
<reference evidence="2" key="1">
    <citation type="submission" date="2021-10" db="EMBL/GenBank/DDBJ databases">
        <authorList>
            <person name="Piombo E."/>
        </authorList>
    </citation>
    <scope>NUCLEOTIDE SEQUENCE</scope>
</reference>
<accession>A0A9N9V0Q1</accession>
<organism evidence="2 3">
    <name type="scientific">Clonostachys rhizophaga</name>
    <dbReference type="NCBI Taxonomy" id="160324"/>
    <lineage>
        <taxon>Eukaryota</taxon>
        <taxon>Fungi</taxon>
        <taxon>Dikarya</taxon>
        <taxon>Ascomycota</taxon>
        <taxon>Pezizomycotina</taxon>
        <taxon>Sordariomycetes</taxon>
        <taxon>Hypocreomycetidae</taxon>
        <taxon>Hypocreales</taxon>
        <taxon>Bionectriaceae</taxon>
        <taxon>Clonostachys</taxon>
    </lineage>
</organism>
<dbReference type="EMBL" id="CABFNQ020000436">
    <property type="protein sequence ID" value="CAH0014597.1"/>
    <property type="molecule type" value="Genomic_DNA"/>
</dbReference>
<sequence length="133" mass="14285">MPALGRDICRRTEQAPRGRSEIVADASAGRPSTARRNIQAVSCMVGQVQEFVLLNLAPSPSANVQASTSSARERADAEIRKAGKRVDGGCGRKYGRTRFKGTNLPDRRGDHGPQQLIIIAGRGAGSENESWIN</sequence>
<keyword evidence="3" id="KW-1185">Reference proteome</keyword>
<feature type="compositionally biased region" description="Basic and acidic residues" evidence="1">
    <location>
        <begin position="13"/>
        <end position="22"/>
    </location>
</feature>
<evidence type="ECO:0000313" key="3">
    <source>
        <dbReference type="Proteomes" id="UP000696573"/>
    </source>
</evidence>
<feature type="region of interest" description="Disordered" evidence="1">
    <location>
        <begin position="90"/>
        <end position="112"/>
    </location>
</feature>
<name>A0A9N9V0Q1_9HYPO</name>
<evidence type="ECO:0000256" key="1">
    <source>
        <dbReference type="SAM" id="MobiDB-lite"/>
    </source>
</evidence>
<feature type="region of interest" description="Disordered" evidence="1">
    <location>
        <begin position="13"/>
        <end position="33"/>
    </location>
</feature>
<dbReference type="Proteomes" id="UP000696573">
    <property type="component" value="Unassembled WGS sequence"/>
</dbReference>
<evidence type="ECO:0000313" key="2">
    <source>
        <dbReference type="EMBL" id="CAH0014597.1"/>
    </source>
</evidence>
<comment type="caution">
    <text evidence="2">The sequence shown here is derived from an EMBL/GenBank/DDBJ whole genome shotgun (WGS) entry which is preliminary data.</text>
</comment>
<protein>
    <submittedName>
        <fullName evidence="2">Uncharacterized protein</fullName>
    </submittedName>
</protein>